<keyword evidence="1" id="KW-1133">Transmembrane helix</keyword>
<gene>
    <name evidence="2" type="ORF">BMERY_1263</name>
</gene>
<organism evidence="2 3">
    <name type="scientific">Bifidobacterium merycicum</name>
    <dbReference type="NCBI Taxonomy" id="78345"/>
    <lineage>
        <taxon>Bacteria</taxon>
        <taxon>Bacillati</taxon>
        <taxon>Actinomycetota</taxon>
        <taxon>Actinomycetes</taxon>
        <taxon>Bifidobacteriales</taxon>
        <taxon>Bifidobacteriaceae</taxon>
        <taxon>Bifidobacterium</taxon>
    </lineage>
</organism>
<dbReference type="OrthoDB" id="2083586at2"/>
<evidence type="ECO:0000313" key="2">
    <source>
        <dbReference type="EMBL" id="KFI71077.1"/>
    </source>
</evidence>
<reference evidence="2 3" key="1">
    <citation type="submission" date="2014-03" db="EMBL/GenBank/DDBJ databases">
        <title>Genomics of Bifidobacteria.</title>
        <authorList>
            <person name="Ventura M."/>
            <person name="Milani C."/>
            <person name="Lugli G.A."/>
        </authorList>
    </citation>
    <scope>NUCLEOTIDE SEQUENCE [LARGE SCALE GENOMIC DNA]</scope>
    <source>
        <strain evidence="2 3">LMG 11341</strain>
    </source>
</reference>
<protein>
    <submittedName>
        <fullName evidence="2">Uncharacterized protein</fullName>
    </submittedName>
</protein>
<name>A0A087BJ77_9BIFI</name>
<comment type="caution">
    <text evidence="2">The sequence shown here is derived from an EMBL/GenBank/DDBJ whole genome shotgun (WGS) entry which is preliminary data.</text>
</comment>
<keyword evidence="1" id="KW-0812">Transmembrane</keyword>
<dbReference type="AlphaFoldDB" id="A0A087BJ77"/>
<dbReference type="RefSeq" id="WP_033522194.1">
    <property type="nucleotide sequence ID" value="NZ_CAMGZS010000016.1"/>
</dbReference>
<dbReference type="EMBL" id="JGZC01000004">
    <property type="protein sequence ID" value="KFI71077.1"/>
    <property type="molecule type" value="Genomic_DNA"/>
</dbReference>
<dbReference type="Proteomes" id="UP000029060">
    <property type="component" value="Unassembled WGS sequence"/>
</dbReference>
<feature type="transmembrane region" description="Helical" evidence="1">
    <location>
        <begin position="71"/>
        <end position="92"/>
    </location>
</feature>
<sequence length="117" mass="12931">MSNYIANGQDHKTAEQIRRQYLEPEENKLDQLRKLDEQVKKPGMIVALTLGIIGALVMGGGMALIMAYGNMVAGLALSIPGLLILIVAYPLCRAITDKRKKEYAPRIMQLSDSIMND</sequence>
<keyword evidence="1" id="KW-0472">Membrane</keyword>
<feature type="transmembrane region" description="Helical" evidence="1">
    <location>
        <begin position="43"/>
        <end position="65"/>
    </location>
</feature>
<accession>A0A087BJ77</accession>
<keyword evidence="3" id="KW-1185">Reference proteome</keyword>
<dbReference type="eggNOG" id="ENOG5032ZZE">
    <property type="taxonomic scope" value="Bacteria"/>
</dbReference>
<evidence type="ECO:0000256" key="1">
    <source>
        <dbReference type="SAM" id="Phobius"/>
    </source>
</evidence>
<proteinExistence type="predicted"/>
<evidence type="ECO:0000313" key="3">
    <source>
        <dbReference type="Proteomes" id="UP000029060"/>
    </source>
</evidence>